<dbReference type="Pfam" id="PF04170">
    <property type="entry name" value="NlpE"/>
    <property type="match status" value="1"/>
</dbReference>
<evidence type="ECO:0000313" key="4">
    <source>
        <dbReference type="Proteomes" id="UP000241618"/>
    </source>
</evidence>
<evidence type="ECO:0000313" key="1">
    <source>
        <dbReference type="EMBL" id="PSU26933.1"/>
    </source>
</evidence>
<reference evidence="3 4" key="1">
    <citation type="submission" date="2018-03" db="EMBL/GenBank/DDBJ databases">
        <title>Whole genome sequencing of Histamine producing bacteria.</title>
        <authorList>
            <person name="Butler K."/>
        </authorList>
    </citation>
    <scope>NUCLEOTIDE SEQUENCE [LARGE SCALE GENOMIC DNA]</scope>
    <source>
        <strain evidence="2 4">FS-6.1</strain>
        <strain evidence="1 3">FS-6.2</strain>
    </source>
</reference>
<organism evidence="2 4">
    <name type="scientific">Photobacterium phosphoreum</name>
    <dbReference type="NCBI Taxonomy" id="659"/>
    <lineage>
        <taxon>Bacteria</taxon>
        <taxon>Pseudomonadati</taxon>
        <taxon>Pseudomonadota</taxon>
        <taxon>Gammaproteobacteria</taxon>
        <taxon>Vibrionales</taxon>
        <taxon>Vibrionaceae</taxon>
        <taxon>Photobacterium</taxon>
    </lineage>
</organism>
<evidence type="ECO:0000313" key="3">
    <source>
        <dbReference type="Proteomes" id="UP000241405"/>
    </source>
</evidence>
<evidence type="ECO:0008006" key="5">
    <source>
        <dbReference type="Google" id="ProtNLM"/>
    </source>
</evidence>
<gene>
    <name evidence="2" type="ORF">C9J18_03055</name>
    <name evidence="1" type="ORF">CTM96_05035</name>
</gene>
<evidence type="ECO:0000313" key="2">
    <source>
        <dbReference type="EMBL" id="PSU53407.1"/>
    </source>
</evidence>
<dbReference type="AlphaFoldDB" id="A0A2T3JVS3"/>
<sequence length="163" mass="17987">MPSIINARLFFFHKEFTVKKKCLLAVMVVLALGGCDQAKNGASATAAKQAEVHNAQNSLDWMGEYTGIQPCGDCSGIETSLTLNKDGSFVLNETYQGKNTKPSVDKGKFKWNDRGDTITLNLSSSQSVKYFVGEHRIFRLDQQGQRIKGDLADAYTLTQNDDN</sequence>
<dbReference type="Proteomes" id="UP000241618">
    <property type="component" value="Unassembled WGS sequence"/>
</dbReference>
<keyword evidence="3" id="KW-1185">Reference proteome</keyword>
<dbReference type="EMBL" id="PYMO01000002">
    <property type="protein sequence ID" value="PSU26933.1"/>
    <property type="molecule type" value="Genomic_DNA"/>
</dbReference>
<protein>
    <recommendedName>
        <fullName evidence="5">Copper resistance protein NlpE</fullName>
    </recommendedName>
</protein>
<dbReference type="Proteomes" id="UP000241405">
    <property type="component" value="Unassembled WGS sequence"/>
</dbReference>
<dbReference type="InterPro" id="IPR007298">
    <property type="entry name" value="Cu-R_lipoprotein_NlpE"/>
</dbReference>
<dbReference type="Gene3D" id="2.40.128.640">
    <property type="match status" value="1"/>
</dbReference>
<dbReference type="EMBL" id="PYMP01000002">
    <property type="protein sequence ID" value="PSU53407.1"/>
    <property type="molecule type" value="Genomic_DNA"/>
</dbReference>
<accession>A0A2T3JVS3</accession>
<name>A0A2T3JVS3_PHOPO</name>
<comment type="caution">
    <text evidence="2">The sequence shown here is derived from an EMBL/GenBank/DDBJ whole genome shotgun (WGS) entry which is preliminary data.</text>
</comment>
<proteinExistence type="predicted"/>